<dbReference type="PANTHER" id="PTHR43848:SF2">
    <property type="entry name" value="PUTRESCINE TRANSPORT SYSTEM PERMEASE PROTEIN POTI"/>
    <property type="match status" value="1"/>
</dbReference>
<dbReference type="AlphaFoldDB" id="A0A7Y9XCT3"/>
<dbReference type="Proteomes" id="UP000584931">
    <property type="component" value="Unassembled WGS sequence"/>
</dbReference>
<feature type="transmembrane region" description="Helical" evidence="8">
    <location>
        <begin position="140"/>
        <end position="164"/>
    </location>
</feature>
<feature type="transmembrane region" description="Helical" evidence="8">
    <location>
        <begin position="214"/>
        <end position="236"/>
    </location>
</feature>
<organism evidence="11 12">
    <name type="scientific">Nocardiopsis sinuspersici</name>
    <dbReference type="NCBI Taxonomy" id="501010"/>
    <lineage>
        <taxon>Bacteria</taxon>
        <taxon>Bacillati</taxon>
        <taxon>Actinomycetota</taxon>
        <taxon>Actinomycetes</taxon>
        <taxon>Streptosporangiales</taxon>
        <taxon>Nocardiopsidaceae</taxon>
        <taxon>Nocardiopsis</taxon>
    </lineage>
</organism>
<gene>
    <name evidence="11" type="ORF">HNR06_003030</name>
</gene>
<evidence type="ECO:0000256" key="6">
    <source>
        <dbReference type="ARBA" id="ARBA00022989"/>
    </source>
</evidence>
<feature type="transmembrane region" description="Helical" evidence="8">
    <location>
        <begin position="106"/>
        <end position="128"/>
    </location>
</feature>
<feature type="transmembrane region" description="Helical" evidence="8">
    <location>
        <begin position="49"/>
        <end position="70"/>
    </location>
</feature>
<dbReference type="SUPFAM" id="SSF161098">
    <property type="entry name" value="MetI-like"/>
    <property type="match status" value="1"/>
</dbReference>
<evidence type="ECO:0000256" key="8">
    <source>
        <dbReference type="RuleBase" id="RU363032"/>
    </source>
</evidence>
<dbReference type="GO" id="GO:0005886">
    <property type="term" value="C:plasma membrane"/>
    <property type="evidence" value="ECO:0007669"/>
    <property type="project" value="UniProtKB-SubCell"/>
</dbReference>
<comment type="similarity">
    <text evidence="2">Belongs to the binding-protein-dependent transport system permease family. CysTW subfamily.</text>
</comment>
<evidence type="ECO:0000313" key="11">
    <source>
        <dbReference type="EMBL" id="NYH53441.1"/>
    </source>
</evidence>
<sequence>MNTDVHGRGTAAGNAAGSGGGTTGNGTGGGTAPAAVRGRARRRVDWGRYHTWAVLAWLFAPIVFMIVFSFNDPAGRHNITWQGFTLKWYQNAFAHTELNEAMFNSVSIALLSMVVSGGLGTLLGLALGRFTFRGKQLTNLVMFAAISAPEVVIGAALLSTFLMMNVTTGYWTTVIAHVMFCVSFVAITVRARVITLDPRLEEAARDLGADSWTTFRLVTLPMLFPAIMAGGLLAFALSIDDYIITSFVSGDVTTFPLWIWGATRVGIPPQVNVMGTLLFAVGLLLAVVNVVMARRRSAAGD</sequence>
<dbReference type="GO" id="GO:0055085">
    <property type="term" value="P:transmembrane transport"/>
    <property type="evidence" value="ECO:0007669"/>
    <property type="project" value="InterPro"/>
</dbReference>
<reference evidence="11 12" key="1">
    <citation type="submission" date="2020-07" db="EMBL/GenBank/DDBJ databases">
        <title>Sequencing the genomes of 1000 actinobacteria strains.</title>
        <authorList>
            <person name="Klenk H.-P."/>
        </authorList>
    </citation>
    <scope>NUCLEOTIDE SEQUENCE [LARGE SCALE GENOMIC DNA]</scope>
    <source>
        <strain evidence="11 12">DSM 45278</strain>
    </source>
</reference>
<evidence type="ECO:0000256" key="2">
    <source>
        <dbReference type="ARBA" id="ARBA00007069"/>
    </source>
</evidence>
<evidence type="ECO:0000256" key="9">
    <source>
        <dbReference type="SAM" id="MobiDB-lite"/>
    </source>
</evidence>
<keyword evidence="5 8" id="KW-0812">Transmembrane</keyword>
<evidence type="ECO:0000256" key="1">
    <source>
        <dbReference type="ARBA" id="ARBA00004651"/>
    </source>
</evidence>
<comment type="caution">
    <text evidence="11">The sequence shown here is derived from an EMBL/GenBank/DDBJ whole genome shotgun (WGS) entry which is preliminary data.</text>
</comment>
<feature type="compositionally biased region" description="Gly residues" evidence="9">
    <location>
        <begin position="16"/>
        <end position="31"/>
    </location>
</feature>
<dbReference type="EMBL" id="JACCHL010000001">
    <property type="protein sequence ID" value="NYH53441.1"/>
    <property type="molecule type" value="Genomic_DNA"/>
</dbReference>
<evidence type="ECO:0000256" key="3">
    <source>
        <dbReference type="ARBA" id="ARBA00022448"/>
    </source>
</evidence>
<keyword evidence="6 8" id="KW-1133">Transmembrane helix</keyword>
<protein>
    <submittedName>
        <fullName evidence="11">Spermidine/putrescine transport system permease protein</fullName>
    </submittedName>
</protein>
<accession>A0A7Y9XCT3</accession>
<keyword evidence="3 8" id="KW-0813">Transport</keyword>
<feature type="transmembrane region" description="Helical" evidence="8">
    <location>
        <begin position="170"/>
        <end position="193"/>
    </location>
</feature>
<name>A0A7Y9XCT3_9ACTN</name>
<evidence type="ECO:0000259" key="10">
    <source>
        <dbReference type="PROSITE" id="PS50928"/>
    </source>
</evidence>
<dbReference type="CDD" id="cd06261">
    <property type="entry name" value="TM_PBP2"/>
    <property type="match status" value="1"/>
</dbReference>
<keyword evidence="4" id="KW-1003">Cell membrane</keyword>
<dbReference type="Pfam" id="PF00528">
    <property type="entry name" value="BPD_transp_1"/>
    <property type="match status" value="1"/>
</dbReference>
<proteinExistence type="inferred from homology"/>
<keyword evidence="7 8" id="KW-0472">Membrane</keyword>
<evidence type="ECO:0000256" key="4">
    <source>
        <dbReference type="ARBA" id="ARBA00022475"/>
    </source>
</evidence>
<dbReference type="PROSITE" id="PS50928">
    <property type="entry name" value="ABC_TM1"/>
    <property type="match status" value="1"/>
</dbReference>
<feature type="transmembrane region" description="Helical" evidence="8">
    <location>
        <begin position="273"/>
        <end position="292"/>
    </location>
</feature>
<comment type="subcellular location">
    <subcellularLocation>
        <location evidence="1 8">Cell membrane</location>
        <topology evidence="1 8">Multi-pass membrane protein</topology>
    </subcellularLocation>
</comment>
<evidence type="ECO:0000313" key="12">
    <source>
        <dbReference type="Proteomes" id="UP000584931"/>
    </source>
</evidence>
<dbReference type="Gene3D" id="1.10.3720.10">
    <property type="entry name" value="MetI-like"/>
    <property type="match status" value="1"/>
</dbReference>
<dbReference type="InterPro" id="IPR035906">
    <property type="entry name" value="MetI-like_sf"/>
</dbReference>
<feature type="region of interest" description="Disordered" evidence="9">
    <location>
        <begin position="1"/>
        <end position="34"/>
    </location>
</feature>
<dbReference type="InterPro" id="IPR051789">
    <property type="entry name" value="Bact_Polyamine_Transport"/>
</dbReference>
<dbReference type="PANTHER" id="PTHR43848">
    <property type="entry name" value="PUTRESCINE TRANSPORT SYSTEM PERMEASE PROTEIN POTI"/>
    <property type="match status" value="1"/>
</dbReference>
<feature type="domain" description="ABC transmembrane type-1" evidence="10">
    <location>
        <begin position="102"/>
        <end position="289"/>
    </location>
</feature>
<evidence type="ECO:0000256" key="7">
    <source>
        <dbReference type="ARBA" id="ARBA00023136"/>
    </source>
</evidence>
<evidence type="ECO:0000256" key="5">
    <source>
        <dbReference type="ARBA" id="ARBA00022692"/>
    </source>
</evidence>
<dbReference type="InterPro" id="IPR000515">
    <property type="entry name" value="MetI-like"/>
</dbReference>